<keyword evidence="7" id="KW-1015">Disulfide bond</keyword>
<dbReference type="GO" id="GO:0050852">
    <property type="term" value="P:T cell receptor signaling pathway"/>
    <property type="evidence" value="ECO:0007669"/>
    <property type="project" value="TreeGrafter"/>
</dbReference>
<proteinExistence type="inferred from homology"/>
<dbReference type="OrthoDB" id="10055806at2759"/>
<evidence type="ECO:0008006" key="17">
    <source>
        <dbReference type="Google" id="ProtNLM"/>
    </source>
</evidence>
<dbReference type="InterPro" id="IPR050504">
    <property type="entry name" value="IgSF_BTN/MOG"/>
</dbReference>
<dbReference type="Pfam" id="PF22705">
    <property type="entry name" value="C2-set_3"/>
    <property type="match status" value="1"/>
</dbReference>
<dbReference type="SUPFAM" id="SSF48726">
    <property type="entry name" value="Immunoglobulin"/>
    <property type="match status" value="2"/>
</dbReference>
<keyword evidence="5 11" id="KW-1133">Transmembrane helix</keyword>
<evidence type="ECO:0000256" key="12">
    <source>
        <dbReference type="SAM" id="SignalP"/>
    </source>
</evidence>
<feature type="region of interest" description="Disordered" evidence="10">
    <location>
        <begin position="294"/>
        <end position="319"/>
    </location>
</feature>
<dbReference type="InterPro" id="IPR053896">
    <property type="entry name" value="BTN3A2-like_Ig-C"/>
</dbReference>
<dbReference type="InterPro" id="IPR001870">
    <property type="entry name" value="B30.2/SPRY"/>
</dbReference>
<dbReference type="GO" id="GO:1903037">
    <property type="term" value="P:regulation of leukocyte cell-cell adhesion"/>
    <property type="evidence" value="ECO:0007669"/>
    <property type="project" value="UniProtKB-ARBA"/>
</dbReference>
<dbReference type="Pfam" id="PF00622">
    <property type="entry name" value="SPRY"/>
    <property type="match status" value="1"/>
</dbReference>
<keyword evidence="3 11" id="KW-0812">Transmembrane</keyword>
<dbReference type="GeneID" id="108411401"/>
<dbReference type="PRINTS" id="PR01407">
    <property type="entry name" value="BUTYPHLNCDUF"/>
</dbReference>
<keyword evidence="8" id="KW-0325">Glycoprotein</keyword>
<dbReference type="GO" id="GO:0001817">
    <property type="term" value="P:regulation of cytokine production"/>
    <property type="evidence" value="ECO:0007669"/>
    <property type="project" value="TreeGrafter"/>
</dbReference>
<evidence type="ECO:0000256" key="6">
    <source>
        <dbReference type="ARBA" id="ARBA00023136"/>
    </source>
</evidence>
<dbReference type="SUPFAM" id="SSF49899">
    <property type="entry name" value="Concanavalin A-like lectins/glucanases"/>
    <property type="match status" value="1"/>
</dbReference>
<dbReference type="InterPro" id="IPR003599">
    <property type="entry name" value="Ig_sub"/>
</dbReference>
<comment type="subcellular location">
    <subcellularLocation>
        <location evidence="1">Membrane</location>
        <topology evidence="1">Single-pass type I membrane protein</topology>
    </subcellularLocation>
</comment>
<evidence type="ECO:0000256" key="2">
    <source>
        <dbReference type="ARBA" id="ARBA00007591"/>
    </source>
</evidence>
<reference evidence="15" key="3">
    <citation type="submission" date="2025-09" db="UniProtKB">
        <authorList>
            <consortium name="Ensembl"/>
        </authorList>
    </citation>
    <scope>IDENTIFICATION</scope>
</reference>
<dbReference type="InterPro" id="IPR003877">
    <property type="entry name" value="SPRY_dom"/>
</dbReference>
<evidence type="ECO:0000259" key="14">
    <source>
        <dbReference type="PROSITE" id="PS50835"/>
    </source>
</evidence>
<keyword evidence="9" id="KW-0393">Immunoglobulin domain</keyword>
<dbReference type="InterPro" id="IPR013783">
    <property type="entry name" value="Ig-like_fold"/>
</dbReference>
<evidence type="ECO:0000256" key="8">
    <source>
        <dbReference type="ARBA" id="ARBA00023180"/>
    </source>
</evidence>
<dbReference type="SMART" id="SM00406">
    <property type="entry name" value="IGv"/>
    <property type="match status" value="1"/>
</dbReference>
<keyword evidence="6 11" id="KW-0472">Membrane</keyword>
<sequence length="501" mass="55642">MLLIFIASAVTFSAAEFSVFVPNGSVSERKGSSAVLPCGLTPALNAKMFDLRWYKNDYNNPVLLYKDLKVQENPGDAQYRGRVSLIGELDKGNVSLRLENLTLADGGEYVCFVKSDIWYEKASVNLIVRVLGSFPLFSLAEFGDQVNVSCASTGWSPKPTLTWRDKRGRELATSHIYYKTDSEGLVSVSSWLLFSPSESEWISCSVGLSDQEMVDSRVQPVKGFWRKAFISILVFSLIIIIILTAVLLERQGLLPHCSFQKKAKAAVKSEESIPAEALPLTDTSKISEYLENGDSMKERASDSRPHTGVSSQSSVPPVSAKERLQMWNKLKKQKEKLTVDPDTRHRSLTVTRDGTVGVYFGKLSSSKSADTVPPFPPVLSKEGFSSGQKYWEVTVNLKTKCKLSWCVGVTQTLPSEETLTALCYEEHCGIYPSTDPHTQIPAEGHVKTLGLILDFKHKTLSFINVDKESHLHTFRMSNMSKNTFFALISPGTKDSYPVKFS</sequence>
<dbReference type="GeneTree" id="ENSGT01120000271914"/>
<dbReference type="InterPro" id="IPR043136">
    <property type="entry name" value="B30.2/SPRY_sf"/>
</dbReference>
<evidence type="ECO:0000256" key="10">
    <source>
        <dbReference type="SAM" id="MobiDB-lite"/>
    </source>
</evidence>
<dbReference type="RefSeq" id="XP_017538443.1">
    <property type="nucleotide sequence ID" value="XM_017682954.2"/>
</dbReference>
<comment type="similarity">
    <text evidence="2">Belongs to the immunoglobulin superfamily. BTN/MOG family.</text>
</comment>
<evidence type="ECO:0000256" key="11">
    <source>
        <dbReference type="SAM" id="Phobius"/>
    </source>
</evidence>
<dbReference type="InterPro" id="IPR013320">
    <property type="entry name" value="ConA-like_dom_sf"/>
</dbReference>
<dbReference type="InterPro" id="IPR007110">
    <property type="entry name" value="Ig-like_dom"/>
</dbReference>
<evidence type="ECO:0000259" key="13">
    <source>
        <dbReference type="PROSITE" id="PS50188"/>
    </source>
</evidence>
<evidence type="ECO:0000313" key="16">
    <source>
        <dbReference type="Proteomes" id="UP001501920"/>
    </source>
</evidence>
<dbReference type="Gene3D" id="2.60.40.10">
    <property type="entry name" value="Immunoglobulins"/>
    <property type="match status" value="2"/>
</dbReference>
<feature type="domain" description="Ig-like" evidence="14">
    <location>
        <begin position="15"/>
        <end position="125"/>
    </location>
</feature>
<evidence type="ECO:0000256" key="9">
    <source>
        <dbReference type="ARBA" id="ARBA00023319"/>
    </source>
</evidence>
<feature type="signal peptide" evidence="12">
    <location>
        <begin position="1"/>
        <end position="15"/>
    </location>
</feature>
<dbReference type="Proteomes" id="UP001501920">
    <property type="component" value="Chromosome 22"/>
</dbReference>
<dbReference type="AlphaFoldDB" id="A0A3B4DJN8"/>
<accession>A0A3B4DJN8</accession>
<dbReference type="PANTHER" id="PTHR24100:SF149">
    <property type="entry name" value="BG-LIKE ANTIGEN 1-RELATED"/>
    <property type="match status" value="1"/>
</dbReference>
<name>A0A3B4DJN8_PYGNA</name>
<dbReference type="PANTHER" id="PTHR24100">
    <property type="entry name" value="BUTYROPHILIN"/>
    <property type="match status" value="1"/>
</dbReference>
<dbReference type="GO" id="GO:0009897">
    <property type="term" value="C:external side of plasma membrane"/>
    <property type="evidence" value="ECO:0007669"/>
    <property type="project" value="TreeGrafter"/>
</dbReference>
<dbReference type="STRING" id="42514.ENSPNAP00000023149"/>
<feature type="transmembrane region" description="Helical" evidence="11">
    <location>
        <begin position="228"/>
        <end position="248"/>
    </location>
</feature>
<dbReference type="InterPro" id="IPR013106">
    <property type="entry name" value="Ig_V-set"/>
</dbReference>
<dbReference type="PROSITE" id="PS50188">
    <property type="entry name" value="B302_SPRY"/>
    <property type="match status" value="1"/>
</dbReference>
<feature type="compositionally biased region" description="Basic and acidic residues" evidence="10">
    <location>
        <begin position="294"/>
        <end position="305"/>
    </location>
</feature>
<keyword evidence="4 12" id="KW-0732">Signal</keyword>
<feature type="domain" description="B30.2/SPRY" evidence="13">
    <location>
        <begin position="317"/>
        <end position="501"/>
    </location>
</feature>
<dbReference type="Gene3D" id="2.60.120.920">
    <property type="match status" value="1"/>
</dbReference>
<feature type="domain" description="Ig-like" evidence="14">
    <location>
        <begin position="143"/>
        <end position="215"/>
    </location>
</feature>
<evidence type="ECO:0000256" key="3">
    <source>
        <dbReference type="ARBA" id="ARBA00022692"/>
    </source>
</evidence>
<dbReference type="GO" id="GO:0005102">
    <property type="term" value="F:signaling receptor binding"/>
    <property type="evidence" value="ECO:0007669"/>
    <property type="project" value="TreeGrafter"/>
</dbReference>
<dbReference type="FunFam" id="2.60.40.10:FF:000142">
    <property type="entry name" value="V-set domain-containing T-cell activation inhibitor 1"/>
    <property type="match status" value="1"/>
</dbReference>
<feature type="chain" id="PRO_5017349993" description="Ig-like domain-containing protein" evidence="12">
    <location>
        <begin position="16"/>
        <end position="501"/>
    </location>
</feature>
<evidence type="ECO:0000256" key="5">
    <source>
        <dbReference type="ARBA" id="ARBA00022989"/>
    </source>
</evidence>
<organism evidence="15 16">
    <name type="scientific">Pygocentrus nattereri</name>
    <name type="common">Red-bellied piranha</name>
    <dbReference type="NCBI Taxonomy" id="42514"/>
    <lineage>
        <taxon>Eukaryota</taxon>
        <taxon>Metazoa</taxon>
        <taxon>Chordata</taxon>
        <taxon>Craniata</taxon>
        <taxon>Vertebrata</taxon>
        <taxon>Euteleostomi</taxon>
        <taxon>Actinopterygii</taxon>
        <taxon>Neopterygii</taxon>
        <taxon>Teleostei</taxon>
        <taxon>Ostariophysi</taxon>
        <taxon>Characiformes</taxon>
        <taxon>Characoidei</taxon>
        <taxon>Pygocentrus</taxon>
    </lineage>
</organism>
<dbReference type="Pfam" id="PF07686">
    <property type="entry name" value="V-set"/>
    <property type="match status" value="1"/>
</dbReference>
<dbReference type="GO" id="GO:0050863">
    <property type="term" value="P:regulation of T cell activation"/>
    <property type="evidence" value="ECO:0007669"/>
    <property type="project" value="UniProtKB-ARBA"/>
</dbReference>
<evidence type="ECO:0000313" key="15">
    <source>
        <dbReference type="Ensembl" id="ENSPNAP00000023149.1"/>
    </source>
</evidence>
<dbReference type="Ensembl" id="ENSPNAT00000013379.2">
    <property type="protein sequence ID" value="ENSPNAP00000023149.1"/>
    <property type="gene ID" value="ENSPNAG00000007679.2"/>
</dbReference>
<dbReference type="InterPro" id="IPR036179">
    <property type="entry name" value="Ig-like_dom_sf"/>
</dbReference>
<evidence type="ECO:0000256" key="7">
    <source>
        <dbReference type="ARBA" id="ARBA00023157"/>
    </source>
</evidence>
<reference evidence="15 16" key="1">
    <citation type="submission" date="2020-10" db="EMBL/GenBank/DDBJ databases">
        <title>Pygocentrus nattereri (red-bellied piranha) genome, fPygNat1, primary haplotype.</title>
        <authorList>
            <person name="Myers G."/>
            <person name="Meyer A."/>
            <person name="Karagic N."/>
            <person name="Pippel M."/>
            <person name="Winkler S."/>
            <person name="Tracey A."/>
            <person name="Wood J."/>
            <person name="Formenti G."/>
            <person name="Howe K."/>
            <person name="Fedrigo O."/>
            <person name="Jarvis E.D."/>
        </authorList>
    </citation>
    <scope>NUCLEOTIDE SEQUENCE [LARGE SCALE GENOMIC DNA]</scope>
</reference>
<protein>
    <recommendedName>
        <fullName evidence="17">Ig-like domain-containing protein</fullName>
    </recommendedName>
</protein>
<evidence type="ECO:0000256" key="4">
    <source>
        <dbReference type="ARBA" id="ARBA00022729"/>
    </source>
</evidence>
<evidence type="ECO:0000256" key="1">
    <source>
        <dbReference type="ARBA" id="ARBA00004479"/>
    </source>
</evidence>
<keyword evidence="16" id="KW-1185">Reference proteome</keyword>
<feature type="compositionally biased region" description="Low complexity" evidence="10">
    <location>
        <begin position="309"/>
        <end position="319"/>
    </location>
</feature>
<dbReference type="SMART" id="SM00409">
    <property type="entry name" value="IG"/>
    <property type="match status" value="1"/>
</dbReference>
<reference evidence="15" key="2">
    <citation type="submission" date="2025-08" db="UniProtKB">
        <authorList>
            <consortium name="Ensembl"/>
        </authorList>
    </citation>
    <scope>IDENTIFICATION</scope>
</reference>
<dbReference type="InterPro" id="IPR003879">
    <property type="entry name" value="Butyrophylin_SPRY"/>
</dbReference>
<dbReference type="PROSITE" id="PS50835">
    <property type="entry name" value="IG_LIKE"/>
    <property type="match status" value="2"/>
</dbReference>